<name>A0A9W4XMN1_9PLEO</name>
<evidence type="ECO:0000313" key="3">
    <source>
        <dbReference type="Proteomes" id="UP001152607"/>
    </source>
</evidence>
<accession>A0A9W4XMN1</accession>
<protein>
    <submittedName>
        <fullName evidence="2">Uncharacterized protein</fullName>
    </submittedName>
</protein>
<dbReference type="OrthoDB" id="3798312at2759"/>
<gene>
    <name evidence="2" type="ORF">PDIGIT_LOCUS7124</name>
</gene>
<keyword evidence="3" id="KW-1185">Reference proteome</keyword>
<sequence>MKLFLASLLAIVLAATAVNAAPTSDAGNEPFREAVVEKMLVRRDQDPFLDCNMCAENLDVCLKYGFGPSKNIEHCADICSAFMCRKFPKVSITTRCHFGFEPNKKTE</sequence>
<organism evidence="2 3">
    <name type="scientific">Periconia digitata</name>
    <dbReference type="NCBI Taxonomy" id="1303443"/>
    <lineage>
        <taxon>Eukaryota</taxon>
        <taxon>Fungi</taxon>
        <taxon>Dikarya</taxon>
        <taxon>Ascomycota</taxon>
        <taxon>Pezizomycotina</taxon>
        <taxon>Dothideomycetes</taxon>
        <taxon>Pleosporomycetidae</taxon>
        <taxon>Pleosporales</taxon>
        <taxon>Massarineae</taxon>
        <taxon>Periconiaceae</taxon>
        <taxon>Periconia</taxon>
    </lineage>
</organism>
<evidence type="ECO:0000256" key="1">
    <source>
        <dbReference type="SAM" id="SignalP"/>
    </source>
</evidence>
<comment type="caution">
    <text evidence="2">The sequence shown here is derived from an EMBL/GenBank/DDBJ whole genome shotgun (WGS) entry which is preliminary data.</text>
</comment>
<feature type="chain" id="PRO_5040777424" evidence="1">
    <location>
        <begin position="21"/>
        <end position="107"/>
    </location>
</feature>
<reference evidence="2" key="1">
    <citation type="submission" date="2023-01" db="EMBL/GenBank/DDBJ databases">
        <authorList>
            <person name="Van Ghelder C."/>
            <person name="Rancurel C."/>
        </authorList>
    </citation>
    <scope>NUCLEOTIDE SEQUENCE</scope>
    <source>
        <strain evidence="2">CNCM I-4278</strain>
    </source>
</reference>
<keyword evidence="1" id="KW-0732">Signal</keyword>
<dbReference type="AlphaFoldDB" id="A0A9W4XMN1"/>
<feature type="signal peptide" evidence="1">
    <location>
        <begin position="1"/>
        <end position="20"/>
    </location>
</feature>
<dbReference type="EMBL" id="CAOQHR010000004">
    <property type="protein sequence ID" value="CAI6334070.1"/>
    <property type="molecule type" value="Genomic_DNA"/>
</dbReference>
<proteinExistence type="predicted"/>
<evidence type="ECO:0000313" key="2">
    <source>
        <dbReference type="EMBL" id="CAI6334070.1"/>
    </source>
</evidence>
<dbReference type="Proteomes" id="UP001152607">
    <property type="component" value="Unassembled WGS sequence"/>
</dbReference>